<accession>A0A0F9K746</accession>
<comment type="caution">
    <text evidence="1">The sequence shown here is derived from an EMBL/GenBank/DDBJ whole genome shotgun (WGS) entry which is preliminary data.</text>
</comment>
<dbReference type="EMBL" id="LAZR01008565">
    <property type="protein sequence ID" value="KKM77964.1"/>
    <property type="molecule type" value="Genomic_DNA"/>
</dbReference>
<organism evidence="1">
    <name type="scientific">marine sediment metagenome</name>
    <dbReference type="NCBI Taxonomy" id="412755"/>
    <lineage>
        <taxon>unclassified sequences</taxon>
        <taxon>metagenomes</taxon>
        <taxon>ecological metagenomes</taxon>
    </lineage>
</organism>
<dbReference type="AlphaFoldDB" id="A0A0F9K746"/>
<name>A0A0F9K746_9ZZZZ</name>
<proteinExistence type="predicted"/>
<sequence length="198" mass="20193">MPMIMVGRAVTLTSESQAGGALPSNWVGIGGSDGSLFQALIVESAANPNLRVGIYQGTILAVVSTTPADGQSTGSARLYVASVISEFNGTSWDRVRHSFNQSTAGVISNGAGSTLSLATTSMSRFTIIVLLTVGSAAFVVDIEGEINGIGWVSLGTLSSSSAIDALHVVNKAVNAIRFNVTTIGASNTMTIGLLASAR</sequence>
<protein>
    <submittedName>
        <fullName evidence="1">Uncharacterized protein</fullName>
    </submittedName>
</protein>
<gene>
    <name evidence="1" type="ORF">LCGC14_1364680</name>
</gene>
<evidence type="ECO:0000313" key="1">
    <source>
        <dbReference type="EMBL" id="KKM77964.1"/>
    </source>
</evidence>
<reference evidence="1" key="1">
    <citation type="journal article" date="2015" name="Nature">
        <title>Complex archaea that bridge the gap between prokaryotes and eukaryotes.</title>
        <authorList>
            <person name="Spang A."/>
            <person name="Saw J.H."/>
            <person name="Jorgensen S.L."/>
            <person name="Zaremba-Niedzwiedzka K."/>
            <person name="Martijn J."/>
            <person name="Lind A.E."/>
            <person name="van Eijk R."/>
            <person name="Schleper C."/>
            <person name="Guy L."/>
            <person name="Ettema T.J."/>
        </authorList>
    </citation>
    <scope>NUCLEOTIDE SEQUENCE</scope>
</reference>